<dbReference type="PROSITE" id="PS00389">
    <property type="entry name" value="ATPASE_DELTA"/>
    <property type="match status" value="1"/>
</dbReference>
<accession>A0A074JY86</accession>
<comment type="function">
    <text evidence="8">F(1)F(0) ATP synthase produces ATP from ADP in the presence of a proton or sodium gradient. F-type ATPases consist of two structural domains, F(1) containing the extramembraneous catalytic core and F(0) containing the membrane proton channel, linked together by a central stalk and a peripheral stalk. During catalysis, ATP synthesis in the catalytic domain of F(1) is coupled via a rotary mechanism of the central stalk subunits to proton translocation.</text>
</comment>
<dbReference type="InterPro" id="IPR000711">
    <property type="entry name" value="ATPase_OSCP/dsu"/>
</dbReference>
<name>A0A074JY86_9RHOB</name>
<dbReference type="GO" id="GO:0045259">
    <property type="term" value="C:proton-transporting ATP synthase complex"/>
    <property type="evidence" value="ECO:0007669"/>
    <property type="project" value="UniProtKB-KW"/>
</dbReference>
<dbReference type="RefSeq" id="WP_038127077.1">
    <property type="nucleotide sequence ID" value="NZ_AUNB01000001.1"/>
</dbReference>
<comment type="similarity">
    <text evidence="8">Belongs to the ATPase delta chain family.</text>
</comment>
<protein>
    <recommendedName>
        <fullName evidence="8">ATP synthase subunit delta</fullName>
    </recommendedName>
    <alternativeName>
        <fullName evidence="8">ATP synthase F(1) sector subunit delta</fullName>
    </alternativeName>
    <alternativeName>
        <fullName evidence="8">F-type ATPase subunit delta</fullName>
        <shortName evidence="8">F-ATPase subunit delta</shortName>
    </alternativeName>
</protein>
<dbReference type="PANTHER" id="PTHR11910">
    <property type="entry name" value="ATP SYNTHASE DELTA CHAIN"/>
    <property type="match status" value="1"/>
</dbReference>
<keyword evidence="7 8" id="KW-0066">ATP synthesis</keyword>
<dbReference type="NCBIfam" id="NF004406">
    <property type="entry name" value="PRK05758.3-2"/>
    <property type="match status" value="1"/>
</dbReference>
<evidence type="ECO:0000256" key="4">
    <source>
        <dbReference type="ARBA" id="ARBA00023065"/>
    </source>
</evidence>
<evidence type="ECO:0000313" key="9">
    <source>
        <dbReference type="EMBL" id="KEO61454.1"/>
    </source>
</evidence>
<dbReference type="eggNOG" id="COG0712">
    <property type="taxonomic scope" value="Bacteria"/>
</dbReference>
<keyword evidence="6 8" id="KW-0139">CF(1)</keyword>
<evidence type="ECO:0000256" key="3">
    <source>
        <dbReference type="ARBA" id="ARBA00022781"/>
    </source>
</evidence>
<dbReference type="InterPro" id="IPR020781">
    <property type="entry name" value="ATPase_OSCP/d_CS"/>
</dbReference>
<dbReference type="HAMAP" id="MF_01416">
    <property type="entry name" value="ATP_synth_delta_bact"/>
    <property type="match status" value="1"/>
</dbReference>
<dbReference type="EMBL" id="AUNB01000001">
    <property type="protein sequence ID" value="KEO61454.1"/>
    <property type="molecule type" value="Genomic_DNA"/>
</dbReference>
<keyword evidence="2 8" id="KW-0813">Transport</keyword>
<evidence type="ECO:0000313" key="10">
    <source>
        <dbReference type="Proteomes" id="UP000027471"/>
    </source>
</evidence>
<dbReference type="InterPro" id="IPR026015">
    <property type="entry name" value="ATP_synth_OSCP/delta_N_sf"/>
</dbReference>
<evidence type="ECO:0000256" key="6">
    <source>
        <dbReference type="ARBA" id="ARBA00023196"/>
    </source>
</evidence>
<evidence type="ECO:0000256" key="7">
    <source>
        <dbReference type="ARBA" id="ARBA00023310"/>
    </source>
</evidence>
<dbReference type="Pfam" id="PF00213">
    <property type="entry name" value="OSCP"/>
    <property type="match status" value="1"/>
</dbReference>
<dbReference type="OrthoDB" id="9796185at2"/>
<keyword evidence="10" id="KW-1185">Reference proteome</keyword>
<reference evidence="9 10" key="1">
    <citation type="journal article" date="2015" name="Antonie Van Leeuwenhoek">
        <title>Thioclava indica sp. nov., isolated from surface seawater of the Indian Ocean.</title>
        <authorList>
            <person name="Liu Y."/>
            <person name="Lai Q."/>
            <person name="Du J."/>
            <person name="Xu H."/>
            <person name="Jiang L."/>
            <person name="Shao Z."/>
        </authorList>
    </citation>
    <scope>NUCLEOTIDE SEQUENCE [LARGE SCALE GENOMIC DNA]</scope>
    <source>
        <strain evidence="9 10">DT23-4</strain>
    </source>
</reference>
<dbReference type="STRING" id="1353528.DT23_00380"/>
<organism evidence="9 10">
    <name type="scientific">Thioclava indica</name>
    <dbReference type="NCBI Taxonomy" id="1353528"/>
    <lineage>
        <taxon>Bacteria</taxon>
        <taxon>Pseudomonadati</taxon>
        <taxon>Pseudomonadota</taxon>
        <taxon>Alphaproteobacteria</taxon>
        <taxon>Rhodobacterales</taxon>
        <taxon>Paracoccaceae</taxon>
        <taxon>Thioclava</taxon>
    </lineage>
</organism>
<dbReference type="PRINTS" id="PR00125">
    <property type="entry name" value="ATPASEDELTA"/>
</dbReference>
<evidence type="ECO:0000256" key="1">
    <source>
        <dbReference type="ARBA" id="ARBA00004370"/>
    </source>
</evidence>
<keyword evidence="5 8" id="KW-0472">Membrane</keyword>
<dbReference type="AlphaFoldDB" id="A0A074JY86"/>
<dbReference type="SUPFAM" id="SSF47928">
    <property type="entry name" value="N-terminal domain of the delta subunit of the F1F0-ATP synthase"/>
    <property type="match status" value="1"/>
</dbReference>
<comment type="caution">
    <text evidence="9">The sequence shown here is derived from an EMBL/GenBank/DDBJ whole genome shotgun (WGS) entry which is preliminary data.</text>
</comment>
<gene>
    <name evidence="8" type="primary">atpH</name>
    <name evidence="9" type="ORF">DT23_00380</name>
</gene>
<sequence>MSEPASISASIAGRYALAIFELSSDSKTIPALEADVAALRAALASSSDLRDLTVSPVYTRDEQMKVVAELAGKMGLSSAMSNGLQLMAAKRRLFTLPQLLVALNDLIADHKGEVTAEVTSASELSAAQAKALAETLHKQTGKTVKLDTAVDESLIGGMIVKLGSRMIDTSIRSKLATLKNAMKEVG</sequence>
<keyword evidence="8" id="KW-1003">Cell membrane</keyword>
<evidence type="ECO:0000256" key="5">
    <source>
        <dbReference type="ARBA" id="ARBA00023136"/>
    </source>
</evidence>
<dbReference type="Gene3D" id="1.10.520.20">
    <property type="entry name" value="N-terminal domain of the delta subunit of the F1F0-ATP synthase"/>
    <property type="match status" value="1"/>
</dbReference>
<dbReference type="NCBIfam" id="TIGR01145">
    <property type="entry name" value="ATP_synt_delta"/>
    <property type="match status" value="1"/>
</dbReference>
<comment type="subcellular location">
    <subcellularLocation>
        <location evidence="8">Cell membrane</location>
        <topology evidence="8">Peripheral membrane protein</topology>
    </subcellularLocation>
    <subcellularLocation>
        <location evidence="1">Membrane</location>
    </subcellularLocation>
</comment>
<evidence type="ECO:0000256" key="8">
    <source>
        <dbReference type="HAMAP-Rule" id="MF_01416"/>
    </source>
</evidence>
<comment type="function">
    <text evidence="8">This protein is part of the stalk that links CF(0) to CF(1). It either transmits conformational changes from CF(0) to CF(1) or is implicated in proton conduction.</text>
</comment>
<keyword evidence="4 8" id="KW-0406">Ion transport</keyword>
<dbReference type="Proteomes" id="UP000027471">
    <property type="component" value="Unassembled WGS sequence"/>
</dbReference>
<evidence type="ECO:0000256" key="2">
    <source>
        <dbReference type="ARBA" id="ARBA00022448"/>
    </source>
</evidence>
<proteinExistence type="inferred from homology"/>
<dbReference type="GO" id="GO:0005886">
    <property type="term" value="C:plasma membrane"/>
    <property type="evidence" value="ECO:0007669"/>
    <property type="project" value="UniProtKB-SubCell"/>
</dbReference>
<dbReference type="GO" id="GO:0046933">
    <property type="term" value="F:proton-transporting ATP synthase activity, rotational mechanism"/>
    <property type="evidence" value="ECO:0007669"/>
    <property type="project" value="UniProtKB-UniRule"/>
</dbReference>
<keyword evidence="3 8" id="KW-0375">Hydrogen ion transport</keyword>